<dbReference type="PRINTS" id="PR00812">
    <property type="entry name" value="BCTERIALGSPF"/>
</dbReference>
<dbReference type="RefSeq" id="WP_111729343.1">
    <property type="nucleotide sequence ID" value="NZ_QHKO01000003.1"/>
</dbReference>
<evidence type="ECO:0000256" key="7">
    <source>
        <dbReference type="ARBA" id="ARBA00023136"/>
    </source>
</evidence>
<evidence type="ECO:0000313" key="10">
    <source>
        <dbReference type="EMBL" id="RAL22815.1"/>
    </source>
</evidence>
<evidence type="ECO:0000256" key="5">
    <source>
        <dbReference type="ARBA" id="ARBA00022692"/>
    </source>
</evidence>
<dbReference type="Pfam" id="PF00482">
    <property type="entry name" value="T2SSF"/>
    <property type="match status" value="2"/>
</dbReference>
<dbReference type="InterPro" id="IPR003004">
    <property type="entry name" value="GspF/PilC"/>
</dbReference>
<organism evidence="10 11">
    <name type="scientific">Lujinxingia litoralis</name>
    <dbReference type="NCBI Taxonomy" id="2211119"/>
    <lineage>
        <taxon>Bacteria</taxon>
        <taxon>Deltaproteobacteria</taxon>
        <taxon>Bradymonadales</taxon>
        <taxon>Lujinxingiaceae</taxon>
        <taxon>Lujinxingia</taxon>
    </lineage>
</organism>
<evidence type="ECO:0000256" key="8">
    <source>
        <dbReference type="SAM" id="Phobius"/>
    </source>
</evidence>
<dbReference type="GO" id="GO:0005886">
    <property type="term" value="C:plasma membrane"/>
    <property type="evidence" value="ECO:0007669"/>
    <property type="project" value="UniProtKB-SubCell"/>
</dbReference>
<proteinExistence type="inferred from homology"/>
<keyword evidence="7 8" id="KW-0472">Membrane</keyword>
<feature type="transmembrane region" description="Helical" evidence="8">
    <location>
        <begin position="175"/>
        <end position="196"/>
    </location>
</feature>
<keyword evidence="5 8" id="KW-0812">Transmembrane</keyword>
<sequence length="408" mass="44369">MPVYEYKGLNKAGKTVKGILDAESQNALRQSLKAKGIFVTEVFEGRGGRAGGGSGDVELGKLLERVSLSDIAVLTRQMATLIRAGIPLVEALNALTEQAEKEELKRTLSDVRRKVNEGSSLANALSDHPKHFSNLYVNMVKAGESSGNLDMVLSRLTDFLDAQIELRGKVIGAMIYPLLMMVVGIVVLGLIFTFVIPKVTAIFEDQGAALPWITSVLIGISNMLSSYWFIVLPLIVGAVVGFVQWKRTEKGTRTWDRFILKTPVVGPLVRMIAISRFASTLGTLLASGVPLLTAMDIVKNILGNTRLVEVIEDARVNIREGESIAQPLKRSGEFPPLVTHMIAVGEASGQLEEMLENVSISYTQQTDIRIQAMTKILEPLMIVGLGVAVAVIVFAVMMPILKLNQTVM</sequence>
<keyword evidence="6 8" id="KW-1133">Transmembrane helix</keyword>
<accession>A0A328C9H7</accession>
<dbReference type="GO" id="GO:0015627">
    <property type="term" value="C:type II protein secretion system complex"/>
    <property type="evidence" value="ECO:0007669"/>
    <property type="project" value="InterPro"/>
</dbReference>
<protein>
    <submittedName>
        <fullName evidence="10">Type II secretion system protein GspF</fullName>
    </submittedName>
</protein>
<comment type="similarity">
    <text evidence="2">Belongs to the GSP F family.</text>
</comment>
<evidence type="ECO:0000256" key="4">
    <source>
        <dbReference type="ARBA" id="ARBA00022519"/>
    </source>
</evidence>
<evidence type="ECO:0000256" key="3">
    <source>
        <dbReference type="ARBA" id="ARBA00022475"/>
    </source>
</evidence>
<evidence type="ECO:0000259" key="9">
    <source>
        <dbReference type="Pfam" id="PF00482"/>
    </source>
</evidence>
<feature type="domain" description="Type II secretion system protein GspF" evidence="9">
    <location>
        <begin position="75"/>
        <end position="197"/>
    </location>
</feature>
<dbReference type="InterPro" id="IPR011850">
    <property type="entry name" value="T2SS_GspF"/>
</dbReference>
<keyword evidence="4" id="KW-0997">Cell inner membrane</keyword>
<dbReference type="Gene3D" id="1.20.81.30">
    <property type="entry name" value="Type II secretion system (T2SS), domain F"/>
    <property type="match status" value="2"/>
</dbReference>
<evidence type="ECO:0000256" key="2">
    <source>
        <dbReference type="ARBA" id="ARBA00005745"/>
    </source>
</evidence>
<dbReference type="AlphaFoldDB" id="A0A328C9H7"/>
<evidence type="ECO:0000256" key="6">
    <source>
        <dbReference type="ARBA" id="ARBA00022989"/>
    </source>
</evidence>
<reference evidence="10 11" key="1">
    <citation type="submission" date="2018-05" db="EMBL/GenBank/DDBJ databases">
        <title>Lujinxingia marina gen. nov. sp. nov., a new facultative anaerobic member of the class Deltaproteobacteria, and proposal of Lujinxingaceae fam. nov.</title>
        <authorList>
            <person name="Li C.-M."/>
        </authorList>
    </citation>
    <scope>NUCLEOTIDE SEQUENCE [LARGE SCALE GENOMIC DNA]</scope>
    <source>
        <strain evidence="10 11">B210</strain>
    </source>
</reference>
<comment type="subcellular location">
    <subcellularLocation>
        <location evidence="1">Cell inner membrane</location>
        <topology evidence="1">Multi-pass membrane protein</topology>
    </subcellularLocation>
</comment>
<keyword evidence="11" id="KW-1185">Reference proteome</keyword>
<evidence type="ECO:0000256" key="1">
    <source>
        <dbReference type="ARBA" id="ARBA00004429"/>
    </source>
</evidence>
<keyword evidence="3" id="KW-1003">Cell membrane</keyword>
<dbReference type="FunFam" id="1.20.81.30:FF:000001">
    <property type="entry name" value="Type II secretion system protein F"/>
    <property type="match status" value="2"/>
</dbReference>
<gene>
    <name evidence="10" type="primary">gspF</name>
    <name evidence="10" type="ORF">DL240_07940</name>
</gene>
<feature type="transmembrane region" description="Helical" evidence="8">
    <location>
        <begin position="379"/>
        <end position="401"/>
    </location>
</feature>
<dbReference type="EMBL" id="QHKO01000003">
    <property type="protein sequence ID" value="RAL22815.1"/>
    <property type="molecule type" value="Genomic_DNA"/>
</dbReference>
<dbReference type="NCBIfam" id="TIGR02120">
    <property type="entry name" value="GspF"/>
    <property type="match status" value="1"/>
</dbReference>
<evidence type="ECO:0000313" key="11">
    <source>
        <dbReference type="Proteomes" id="UP000249169"/>
    </source>
</evidence>
<dbReference type="PANTHER" id="PTHR30012">
    <property type="entry name" value="GENERAL SECRETION PATHWAY PROTEIN"/>
    <property type="match status" value="1"/>
</dbReference>
<dbReference type="PANTHER" id="PTHR30012:SF0">
    <property type="entry name" value="TYPE II SECRETION SYSTEM PROTEIN F-RELATED"/>
    <property type="match status" value="1"/>
</dbReference>
<dbReference type="OrthoDB" id="9805682at2"/>
<dbReference type="Proteomes" id="UP000249169">
    <property type="component" value="Unassembled WGS sequence"/>
</dbReference>
<dbReference type="InterPro" id="IPR018076">
    <property type="entry name" value="T2SS_GspF_dom"/>
</dbReference>
<dbReference type="GO" id="GO:0015628">
    <property type="term" value="P:protein secretion by the type II secretion system"/>
    <property type="evidence" value="ECO:0007669"/>
    <property type="project" value="InterPro"/>
</dbReference>
<feature type="transmembrane region" description="Helical" evidence="8">
    <location>
        <begin position="216"/>
        <end position="243"/>
    </location>
</feature>
<name>A0A328C9H7_9DELT</name>
<comment type="caution">
    <text evidence="10">The sequence shown here is derived from an EMBL/GenBank/DDBJ whole genome shotgun (WGS) entry which is preliminary data.</text>
</comment>
<dbReference type="InterPro" id="IPR042094">
    <property type="entry name" value="T2SS_GspF_sf"/>
</dbReference>
<feature type="domain" description="Type II secretion system protein GspF" evidence="9">
    <location>
        <begin position="277"/>
        <end position="399"/>
    </location>
</feature>